<proteinExistence type="predicted"/>
<gene>
    <name evidence="2" type="ORF">F0170_11140</name>
</gene>
<comment type="caution">
    <text evidence="2">The sequence shown here is derived from an EMBL/GenBank/DDBJ whole genome shotgun (WGS) entry which is preliminary data.</text>
</comment>
<evidence type="ECO:0000256" key="1">
    <source>
        <dbReference type="SAM" id="MobiDB-lite"/>
    </source>
</evidence>
<reference evidence="2 3" key="1">
    <citation type="submission" date="2019-09" db="EMBL/GenBank/DDBJ databases">
        <title>The draft genomes of Allium pathogen Pseudomonas sp.</title>
        <authorList>
            <person name="Fujikawa T."/>
            <person name="Sawada H."/>
        </authorList>
    </citation>
    <scope>NUCLEOTIDE SEQUENCE [LARGE SCALE GENOMIC DNA]</scope>
    <source>
        <strain evidence="2 3">MAFF 730085</strain>
    </source>
</reference>
<evidence type="ECO:0000313" key="2">
    <source>
        <dbReference type="EMBL" id="MPQ84492.1"/>
    </source>
</evidence>
<name>A0A5N7JSV8_9PSED</name>
<accession>A0A5N7JSV8</accession>
<feature type="region of interest" description="Disordered" evidence="1">
    <location>
        <begin position="44"/>
        <end position="77"/>
    </location>
</feature>
<dbReference type="EMBL" id="VUBA01000059">
    <property type="protein sequence ID" value="MPQ84492.1"/>
    <property type="molecule type" value="Genomic_DNA"/>
</dbReference>
<feature type="compositionally biased region" description="Acidic residues" evidence="1">
    <location>
        <begin position="44"/>
        <end position="58"/>
    </location>
</feature>
<dbReference type="Proteomes" id="UP000325438">
    <property type="component" value="Unassembled WGS sequence"/>
</dbReference>
<protein>
    <submittedName>
        <fullName evidence="2">Uncharacterized protein</fullName>
    </submittedName>
</protein>
<organism evidence="2 3">
    <name type="scientific">Pseudomonas kitaguniensis</name>
    <dbReference type="NCBI Taxonomy" id="2607908"/>
    <lineage>
        <taxon>Bacteria</taxon>
        <taxon>Pseudomonadati</taxon>
        <taxon>Pseudomonadota</taxon>
        <taxon>Gammaproteobacteria</taxon>
        <taxon>Pseudomonadales</taxon>
        <taxon>Pseudomonadaceae</taxon>
        <taxon>Pseudomonas</taxon>
    </lineage>
</organism>
<evidence type="ECO:0000313" key="3">
    <source>
        <dbReference type="Proteomes" id="UP000325438"/>
    </source>
</evidence>
<sequence length="77" mass="8312">MKMKTTKPLYLGGKTLSEGSIFVTDEQHGRQLLQKNYAVECDDDGEPLVDLTEPDDSTEPLNTEKAAGKSGGKKKGA</sequence>
<dbReference type="RefSeq" id="WP_152749365.1">
    <property type="nucleotide sequence ID" value="NZ_VUBA01000059.1"/>
</dbReference>
<dbReference type="AlphaFoldDB" id="A0A5N7JSV8"/>